<dbReference type="AlphaFoldDB" id="A0A9X2P3W7"/>
<dbReference type="Proteomes" id="UP001142175">
    <property type="component" value="Unassembled WGS sequence"/>
</dbReference>
<name>A0A9X2P3W7_9BACT</name>
<protein>
    <submittedName>
        <fullName evidence="1">Uncharacterized protein</fullName>
    </submittedName>
</protein>
<comment type="caution">
    <text evidence="1">The sequence shown here is derived from an EMBL/GenBank/DDBJ whole genome shotgun (WGS) entry which is preliminary data.</text>
</comment>
<gene>
    <name evidence="1" type="ORF">NU887_01160</name>
</gene>
<dbReference type="RefSeq" id="WP_258421516.1">
    <property type="nucleotide sequence ID" value="NZ_JANSUY010000001.1"/>
</dbReference>
<evidence type="ECO:0000313" key="1">
    <source>
        <dbReference type="EMBL" id="MCR9013618.1"/>
    </source>
</evidence>
<reference evidence="1" key="1">
    <citation type="submission" date="2022-08" db="EMBL/GenBank/DDBJ databases">
        <authorList>
            <person name="Zhang D."/>
        </authorList>
    </citation>
    <scope>NUCLEOTIDE SEQUENCE</scope>
    <source>
        <strain evidence="1">XJ19-11</strain>
    </source>
</reference>
<organism evidence="1 2">
    <name type="scientific">Aquiflexum gelatinilyticum</name>
    <dbReference type="NCBI Taxonomy" id="2961943"/>
    <lineage>
        <taxon>Bacteria</taxon>
        <taxon>Pseudomonadati</taxon>
        <taxon>Bacteroidota</taxon>
        <taxon>Cytophagia</taxon>
        <taxon>Cytophagales</taxon>
        <taxon>Cyclobacteriaceae</taxon>
        <taxon>Aquiflexum</taxon>
    </lineage>
</organism>
<keyword evidence="2" id="KW-1185">Reference proteome</keyword>
<sequence>MSLAKTPRRKERQVNRSVFRPLLRRGHKARFYTFSGGKLGGWEVRRFGSTKYQV</sequence>
<proteinExistence type="predicted"/>
<dbReference type="EMBL" id="JANSUY010000001">
    <property type="protein sequence ID" value="MCR9013618.1"/>
    <property type="molecule type" value="Genomic_DNA"/>
</dbReference>
<evidence type="ECO:0000313" key="2">
    <source>
        <dbReference type="Proteomes" id="UP001142175"/>
    </source>
</evidence>
<accession>A0A9X2P3W7</accession>